<dbReference type="GO" id="GO:0043021">
    <property type="term" value="F:ribonucleoprotein complex binding"/>
    <property type="evidence" value="ECO:0007669"/>
    <property type="project" value="TreeGrafter"/>
</dbReference>
<sequence length="660" mass="73466">MRPKSLDAIDKYIHTHDKNERWTIYDEKEGKEIRLTPRQIAIIKNIQNHQAALPGYDDEPEYIPYASGEVETMPLVDPNPVKSTFIPAVWERRKVAKIMKRMRQGRYKLQASKETKLFYDMWEEEGEERRNAPPSLAAPKLPLPDHSESYNPPEEYLPSESEKREWEEASPEDRSGRFTALTRRKRNFLPQKFACLRRVPLYISEDSRGEPLTPGELREGAVRALSGPVPVSAVDQAAHHDRPQRAAAGAAEHQRAAAVPDDAEPGVRLPGGPRAVDPRGRDGVLSGVGRRWKAADHFRADDRARDEDVRVPRGDPGDPVEPVGVVLGRDRGGERDGGVSDRHRALGERGRASALPRSACRGVEWLVNKAAEQIDEPSEANGANGSSGSNEASGSNGSNGSNEANESNESNESNGSNEPSVFVDMANIVVLRHSSPVKDMAWHHKGDYFCVNASSASASIVYIHQLSKGTSQIPISKLKGLVQRVLFSPSSLPYLFVATQTEVKIYNLVKQTLVNKLRTGVKWVSSMAIHPCGDNLIVGSFDARLSWFDLDLASTPYKTLRYHKKAIRKVQFHDQYPLMSTCSDDGTIHVFHTTVYNDFVHNALIVPLKILRGHEIKDDLGVLDTQFHPTQPWIITAGADHTIRMYINIPCHVCLSHVEG</sequence>
<dbReference type="Proteomes" id="UP000008312">
    <property type="component" value="Unassembled WGS sequence"/>
</dbReference>
<comment type="subcellular location">
    <subcellularLocation>
        <location evidence="1">Nucleus</location>
        <location evidence="1">Nucleolus</location>
    </subcellularLocation>
</comment>
<dbReference type="GO" id="GO:0070545">
    <property type="term" value="C:PeBoW complex"/>
    <property type="evidence" value="ECO:0007669"/>
    <property type="project" value="TreeGrafter"/>
</dbReference>
<dbReference type="Gene3D" id="2.130.10.10">
    <property type="entry name" value="YVTN repeat-like/Quinoprotein amine dehydrogenase"/>
    <property type="match status" value="1"/>
</dbReference>
<dbReference type="FunCoup" id="D8M945">
    <property type="interactions" value="368"/>
</dbReference>
<evidence type="ECO:0000256" key="4">
    <source>
        <dbReference type="ARBA" id="ARBA00022574"/>
    </source>
</evidence>
<dbReference type="InterPro" id="IPR012953">
    <property type="entry name" value="BOP1_N_dom"/>
</dbReference>
<keyword evidence="3" id="KW-0698">rRNA processing</keyword>
<dbReference type="Pfam" id="PF00400">
    <property type="entry name" value="WD40"/>
    <property type="match status" value="3"/>
</dbReference>
<evidence type="ECO:0000256" key="3">
    <source>
        <dbReference type="ARBA" id="ARBA00022552"/>
    </source>
</evidence>
<dbReference type="SUPFAM" id="SSF50978">
    <property type="entry name" value="WD40 repeat-like"/>
    <property type="match status" value="1"/>
</dbReference>
<keyword evidence="10" id="KW-1185">Reference proteome</keyword>
<feature type="compositionally biased region" description="Basic and acidic residues" evidence="7">
    <location>
        <begin position="160"/>
        <end position="176"/>
    </location>
</feature>
<dbReference type="GeneID" id="24921335"/>
<feature type="region of interest" description="Disordered" evidence="7">
    <location>
        <begin position="303"/>
        <end position="354"/>
    </location>
</feature>
<dbReference type="PANTHER" id="PTHR17605">
    <property type="entry name" value="RIBOSOME BIOGENESIS PROTEIN BOP1 BLOCK OF PROLIFERATION 1 PROTEIN"/>
    <property type="match status" value="1"/>
</dbReference>
<dbReference type="InterPro" id="IPR001680">
    <property type="entry name" value="WD40_rpt"/>
</dbReference>
<dbReference type="Pfam" id="PF08145">
    <property type="entry name" value="BOP1NT"/>
    <property type="match status" value="1"/>
</dbReference>
<evidence type="ECO:0000313" key="10">
    <source>
        <dbReference type="Proteomes" id="UP000008312"/>
    </source>
</evidence>
<dbReference type="SMART" id="SM00320">
    <property type="entry name" value="WD40"/>
    <property type="match status" value="5"/>
</dbReference>
<evidence type="ECO:0000256" key="6">
    <source>
        <dbReference type="ARBA" id="ARBA00023242"/>
    </source>
</evidence>
<protein>
    <recommendedName>
        <fullName evidence="8">BOP1 N-terminal domain-containing protein</fullName>
    </recommendedName>
</protein>
<evidence type="ECO:0000256" key="1">
    <source>
        <dbReference type="ARBA" id="ARBA00004604"/>
    </source>
</evidence>
<evidence type="ECO:0000256" key="7">
    <source>
        <dbReference type="SAM" id="MobiDB-lite"/>
    </source>
</evidence>
<dbReference type="InParanoid" id="D8M945"/>
<keyword evidence="2" id="KW-0690">Ribosome biogenesis</keyword>
<dbReference type="EMBL" id="FN668688">
    <property type="protein sequence ID" value="CBK24584.2"/>
    <property type="molecule type" value="Genomic_DNA"/>
</dbReference>
<dbReference type="GO" id="GO:0030687">
    <property type="term" value="C:preribosome, large subunit precursor"/>
    <property type="evidence" value="ECO:0007669"/>
    <property type="project" value="TreeGrafter"/>
</dbReference>
<evidence type="ECO:0000256" key="2">
    <source>
        <dbReference type="ARBA" id="ARBA00022517"/>
    </source>
</evidence>
<dbReference type="PANTHER" id="PTHR17605:SF0">
    <property type="entry name" value="RIBOSOME BIOGENESIS PROTEIN BOP1"/>
    <property type="match status" value="1"/>
</dbReference>
<gene>
    <name evidence="9" type="ORF">GSBLH_T00004299001</name>
</gene>
<feature type="region of interest" description="Disordered" evidence="7">
    <location>
        <begin position="128"/>
        <end position="178"/>
    </location>
</feature>
<name>D8M945_BLAHO</name>
<keyword evidence="6" id="KW-0539">Nucleus</keyword>
<evidence type="ECO:0000256" key="5">
    <source>
        <dbReference type="ARBA" id="ARBA00022737"/>
    </source>
</evidence>
<organism evidence="9">
    <name type="scientific">Blastocystis hominis</name>
    <dbReference type="NCBI Taxonomy" id="12968"/>
    <lineage>
        <taxon>Eukaryota</taxon>
        <taxon>Sar</taxon>
        <taxon>Stramenopiles</taxon>
        <taxon>Bigyra</taxon>
        <taxon>Opalozoa</taxon>
        <taxon>Opalinata</taxon>
        <taxon>Blastocystidae</taxon>
        <taxon>Blastocystis</taxon>
    </lineage>
</organism>
<dbReference type="OMA" id="MRPAKGE"/>
<feature type="region of interest" description="Disordered" evidence="7">
    <location>
        <begin position="237"/>
        <end position="283"/>
    </location>
</feature>
<feature type="compositionally biased region" description="Basic and acidic residues" evidence="7">
    <location>
        <begin position="328"/>
        <end position="351"/>
    </location>
</feature>
<dbReference type="GO" id="GO:0000463">
    <property type="term" value="P:maturation of LSU-rRNA from tricistronic rRNA transcript (SSU-rRNA, 5.8S rRNA, LSU-rRNA)"/>
    <property type="evidence" value="ECO:0007669"/>
    <property type="project" value="TreeGrafter"/>
</dbReference>
<dbReference type="OrthoDB" id="5571054at2759"/>
<feature type="region of interest" description="Disordered" evidence="7">
    <location>
        <begin position="373"/>
        <end position="419"/>
    </location>
</feature>
<dbReference type="FunFam" id="2.130.10.10:FF:000576">
    <property type="entry name" value="Ribosome biogenesis protein ERB1"/>
    <property type="match status" value="1"/>
</dbReference>
<dbReference type="RefSeq" id="XP_012898632.1">
    <property type="nucleotide sequence ID" value="XM_013043178.1"/>
</dbReference>
<feature type="compositionally biased region" description="Basic and acidic residues" evidence="7">
    <location>
        <begin position="303"/>
        <end position="316"/>
    </location>
</feature>
<keyword evidence="4" id="KW-0853">WD repeat</keyword>
<dbReference type="InterPro" id="IPR015943">
    <property type="entry name" value="WD40/YVTN_repeat-like_dom_sf"/>
</dbReference>
<dbReference type="InterPro" id="IPR028598">
    <property type="entry name" value="BOP1/Erb1"/>
</dbReference>
<feature type="domain" description="BOP1 N-terminal" evidence="8">
    <location>
        <begin position="1"/>
        <end position="218"/>
    </location>
</feature>
<dbReference type="InterPro" id="IPR036322">
    <property type="entry name" value="WD40_repeat_dom_sf"/>
</dbReference>
<keyword evidence="5" id="KW-0677">Repeat</keyword>
<evidence type="ECO:0000313" key="9">
    <source>
        <dbReference type="EMBL" id="CBK24584.2"/>
    </source>
</evidence>
<proteinExistence type="predicted"/>
<feature type="compositionally biased region" description="Low complexity" evidence="7">
    <location>
        <begin position="379"/>
        <end position="418"/>
    </location>
</feature>
<evidence type="ECO:0000259" key="8">
    <source>
        <dbReference type="SMART" id="SM01035"/>
    </source>
</evidence>
<dbReference type="SMART" id="SM01035">
    <property type="entry name" value="BOP1NT"/>
    <property type="match status" value="1"/>
</dbReference>
<accession>D8M945</accession>
<dbReference type="AlphaFoldDB" id="D8M945"/>
<reference evidence="9" key="1">
    <citation type="submission" date="2010-02" db="EMBL/GenBank/DDBJ databases">
        <title>Sequencing and annotation of the Blastocystis hominis genome.</title>
        <authorList>
            <person name="Wincker P."/>
        </authorList>
    </citation>
    <scope>NUCLEOTIDE SEQUENCE</scope>
    <source>
        <strain evidence="9">Singapore isolate B</strain>
    </source>
</reference>